<dbReference type="EMBL" id="FRBG01000012">
    <property type="protein sequence ID" value="SHL12569.1"/>
    <property type="molecule type" value="Genomic_DNA"/>
</dbReference>
<name>A0A150FR10_CLOPD</name>
<gene>
    <name evidence="1" type="ORF">JWYL7_1118</name>
    <name evidence="2" type="ORF">SAMN05661008_01497</name>
</gene>
<protein>
    <submittedName>
        <fullName evidence="1">Uncharacterized protein</fullName>
    </submittedName>
</protein>
<reference evidence="1 3" key="1">
    <citation type="submission" date="2016-02" db="EMBL/GenBank/DDBJ databases">
        <title>Draft genome sequence for Clostridium paradoxum JW-YL-7.</title>
        <authorList>
            <person name="Utturkar S.M."/>
            <person name="Lancaster A."/>
            <person name="Poole F.L."/>
            <person name="Adams M.W."/>
            <person name="Brown S.D."/>
        </authorList>
    </citation>
    <scope>NUCLEOTIDE SEQUENCE [LARGE SCALE GENOMIC DNA]</scope>
    <source>
        <strain evidence="1 3">JW-YL-7</strain>
    </source>
</reference>
<evidence type="ECO:0000313" key="1">
    <source>
        <dbReference type="EMBL" id="KXZ40043.1"/>
    </source>
</evidence>
<dbReference type="EMBL" id="LSFY01000001">
    <property type="protein sequence ID" value="KXZ40043.1"/>
    <property type="molecule type" value="Genomic_DNA"/>
</dbReference>
<keyword evidence="4" id="KW-1185">Reference proteome</keyword>
<dbReference type="STRING" id="1121328.JWYL7_1118"/>
<sequence>MRNVDITITRIYNKNEEKMKKAIDILIKAAINGLIETGEIKEGVDYGQAYERS</sequence>
<evidence type="ECO:0000313" key="2">
    <source>
        <dbReference type="EMBL" id="SHL12569.1"/>
    </source>
</evidence>
<accession>A0A150FR10</accession>
<dbReference type="RefSeq" id="WP_161937487.1">
    <property type="nucleotide sequence ID" value="NZ_FRBG01000012.1"/>
</dbReference>
<reference evidence="2 4" key="2">
    <citation type="submission" date="2016-11" db="EMBL/GenBank/DDBJ databases">
        <authorList>
            <person name="Varghese N."/>
            <person name="Submissions S."/>
        </authorList>
    </citation>
    <scope>NUCLEOTIDE SEQUENCE [LARGE SCALE GENOMIC DNA]</scope>
    <source>
        <strain evidence="2 4">DSM 7308</strain>
    </source>
</reference>
<dbReference type="Proteomes" id="UP000323392">
    <property type="component" value="Unassembled WGS sequence"/>
</dbReference>
<dbReference type="Proteomes" id="UP000092605">
    <property type="component" value="Unassembled WGS sequence"/>
</dbReference>
<dbReference type="AlphaFoldDB" id="A0A150FR10"/>
<evidence type="ECO:0000313" key="4">
    <source>
        <dbReference type="Proteomes" id="UP000323392"/>
    </source>
</evidence>
<proteinExistence type="predicted"/>
<organism evidence="1 3">
    <name type="scientific">Alkalithermobacter thermoalcaliphilus JW-YL-7 = DSM 7308</name>
    <dbReference type="NCBI Taxonomy" id="1121328"/>
    <lineage>
        <taxon>Bacteria</taxon>
        <taxon>Bacillati</taxon>
        <taxon>Bacillota</taxon>
        <taxon>Clostridia</taxon>
        <taxon>Peptostreptococcales</taxon>
        <taxon>Tepidibacteraceae</taxon>
        <taxon>Alkalithermobacter</taxon>
    </lineage>
</organism>
<comment type="caution">
    <text evidence="1">The sequence shown here is derived from an EMBL/GenBank/DDBJ whole genome shotgun (WGS) entry which is preliminary data.</text>
</comment>
<evidence type="ECO:0000313" key="3">
    <source>
        <dbReference type="Proteomes" id="UP000092605"/>
    </source>
</evidence>